<dbReference type="InterPro" id="IPR024087">
    <property type="entry name" value="Creatininase-like_sf"/>
</dbReference>
<evidence type="ECO:0000256" key="2">
    <source>
        <dbReference type="ARBA" id="ARBA00022723"/>
    </source>
</evidence>
<dbReference type="InterPro" id="IPR003785">
    <property type="entry name" value="Creatininase/forma_Hydrolase"/>
</dbReference>
<evidence type="ECO:0000256" key="4">
    <source>
        <dbReference type="ARBA" id="ARBA00022833"/>
    </source>
</evidence>
<dbReference type="EC" id="3.7.1.-" evidence="6"/>
<dbReference type="GO" id="GO:0046872">
    <property type="term" value="F:metal ion binding"/>
    <property type="evidence" value="ECO:0007669"/>
    <property type="project" value="UniProtKB-KW"/>
</dbReference>
<evidence type="ECO:0000313" key="6">
    <source>
        <dbReference type="EMBL" id="CAG9607728.1"/>
    </source>
</evidence>
<sequence length="240" mass="26830">MYMMDINRKQFSEVKKSIKTAIIPIGMMEAHGPHASLGTDVLIPREFLRRIDAEMGEQLLIGAEIPYGRSFGLLPFEGTIDVSTDAFSNYVYEVGKEFYRNGFPYIVLFNGHGGNIPSLQIVTEKLAELGAIVMTINWWLDYRHTIVEITPGFGHGGEDETALVLAIDKKLAYTEGLQPQEFGTLPNIKYHGWGKDMFPDAYSGDPGAATAEKGHKLFEALVPLMIKDIEIMWNTTRGRV</sequence>
<keyword evidence="3 6" id="KW-0378">Hydrolase</keyword>
<evidence type="ECO:0000256" key="5">
    <source>
        <dbReference type="ARBA" id="ARBA00024029"/>
    </source>
</evidence>
<keyword evidence="4" id="KW-0862">Zinc</keyword>
<protein>
    <submittedName>
        <fullName evidence="6">3-dehydro-scyllo-inosose hydrolase</fullName>
        <ecNumber evidence="6">3.7.1.-</ecNumber>
    </submittedName>
</protein>
<organism evidence="6 7">
    <name type="scientific">Pseudoneobacillus rhizosphaerae</name>
    <dbReference type="NCBI Taxonomy" id="2880968"/>
    <lineage>
        <taxon>Bacteria</taxon>
        <taxon>Bacillati</taxon>
        <taxon>Bacillota</taxon>
        <taxon>Bacilli</taxon>
        <taxon>Bacillales</taxon>
        <taxon>Bacillaceae</taxon>
        <taxon>Pseudoneobacillus</taxon>
    </lineage>
</organism>
<dbReference type="PANTHER" id="PTHR35005:SF1">
    <property type="entry name" value="2-AMINO-5-FORMYLAMINO-6-RIBOSYLAMINOPYRIMIDIN-4(3H)-ONE 5'-MONOPHOSPHATE DEFORMYLASE"/>
    <property type="match status" value="1"/>
</dbReference>
<evidence type="ECO:0000256" key="1">
    <source>
        <dbReference type="ARBA" id="ARBA00001947"/>
    </source>
</evidence>
<dbReference type="RefSeq" id="WP_230495982.1">
    <property type="nucleotide sequence ID" value="NZ_CAKJTG010000006.1"/>
</dbReference>
<dbReference type="Gene3D" id="3.40.50.10310">
    <property type="entry name" value="Creatininase"/>
    <property type="match status" value="1"/>
</dbReference>
<name>A0A9C7LAB1_9BACI</name>
<dbReference type="GO" id="GO:0016811">
    <property type="term" value="F:hydrolase activity, acting on carbon-nitrogen (but not peptide) bonds, in linear amides"/>
    <property type="evidence" value="ECO:0007669"/>
    <property type="project" value="TreeGrafter"/>
</dbReference>
<gene>
    <name evidence="6" type="primary">iolN</name>
    <name evidence="6" type="ORF">NEOCIP111885_01420</name>
</gene>
<evidence type="ECO:0000313" key="7">
    <source>
        <dbReference type="Proteomes" id="UP000789845"/>
    </source>
</evidence>
<proteinExistence type="inferred from homology"/>
<comment type="cofactor">
    <cofactor evidence="1">
        <name>Zn(2+)</name>
        <dbReference type="ChEBI" id="CHEBI:29105"/>
    </cofactor>
</comment>
<evidence type="ECO:0000256" key="3">
    <source>
        <dbReference type="ARBA" id="ARBA00022801"/>
    </source>
</evidence>
<dbReference type="SUPFAM" id="SSF102215">
    <property type="entry name" value="Creatininase"/>
    <property type="match status" value="1"/>
</dbReference>
<comment type="similarity">
    <text evidence="5">Belongs to the creatininase superfamily.</text>
</comment>
<accession>A0A9C7LAB1</accession>
<comment type="caution">
    <text evidence="6">The sequence shown here is derived from an EMBL/GenBank/DDBJ whole genome shotgun (WGS) entry which is preliminary data.</text>
</comment>
<keyword evidence="2" id="KW-0479">Metal-binding</keyword>
<reference evidence="6" key="1">
    <citation type="submission" date="2021-10" db="EMBL/GenBank/DDBJ databases">
        <authorList>
            <person name="Criscuolo A."/>
        </authorList>
    </citation>
    <scope>NUCLEOTIDE SEQUENCE</scope>
    <source>
        <strain evidence="6">CIP111885</strain>
    </source>
</reference>
<dbReference type="EMBL" id="CAKJTG010000006">
    <property type="protein sequence ID" value="CAG9607728.1"/>
    <property type="molecule type" value="Genomic_DNA"/>
</dbReference>
<dbReference type="GO" id="GO:0009231">
    <property type="term" value="P:riboflavin biosynthetic process"/>
    <property type="evidence" value="ECO:0007669"/>
    <property type="project" value="TreeGrafter"/>
</dbReference>
<dbReference type="AlphaFoldDB" id="A0A9C7LAB1"/>
<dbReference type="Pfam" id="PF02633">
    <property type="entry name" value="Creatininase"/>
    <property type="match status" value="1"/>
</dbReference>
<dbReference type="Proteomes" id="UP000789845">
    <property type="component" value="Unassembled WGS sequence"/>
</dbReference>
<keyword evidence="7" id="KW-1185">Reference proteome</keyword>
<dbReference type="PANTHER" id="PTHR35005">
    <property type="entry name" value="3-DEHYDRO-SCYLLO-INOSOSE HYDROLASE"/>
    <property type="match status" value="1"/>
</dbReference>